<organism evidence="1">
    <name type="scientific">Brassica napus</name>
    <name type="common">Rape</name>
    <dbReference type="NCBI Taxonomy" id="3708"/>
    <lineage>
        <taxon>Eukaryota</taxon>
        <taxon>Viridiplantae</taxon>
        <taxon>Streptophyta</taxon>
        <taxon>Embryophyta</taxon>
        <taxon>Tracheophyta</taxon>
        <taxon>Spermatophyta</taxon>
        <taxon>Magnoliopsida</taxon>
        <taxon>eudicotyledons</taxon>
        <taxon>Gunneridae</taxon>
        <taxon>Pentapetalae</taxon>
        <taxon>rosids</taxon>
        <taxon>malvids</taxon>
        <taxon>Brassicales</taxon>
        <taxon>Brassicaceae</taxon>
        <taxon>Brassiceae</taxon>
        <taxon>Brassica</taxon>
    </lineage>
</organism>
<gene>
    <name evidence="1" type="ORF">DARMORV10_A05P21530.1</name>
</gene>
<dbReference type="Proteomes" id="UP001295469">
    <property type="component" value="Chromosome A05"/>
</dbReference>
<evidence type="ECO:0000313" key="1">
    <source>
        <dbReference type="EMBL" id="CAF2098108.1"/>
    </source>
</evidence>
<proteinExistence type="predicted"/>
<accession>A0A816TQ25</accession>
<dbReference type="EMBL" id="HG994359">
    <property type="protein sequence ID" value="CAF2098108.1"/>
    <property type="molecule type" value="Genomic_DNA"/>
</dbReference>
<name>A0A816TQ25_BRANA</name>
<reference evidence="1" key="1">
    <citation type="submission" date="2021-01" db="EMBL/GenBank/DDBJ databases">
        <authorList>
            <consortium name="Genoscope - CEA"/>
            <person name="William W."/>
        </authorList>
    </citation>
    <scope>NUCLEOTIDE SEQUENCE</scope>
</reference>
<sequence>MHKTNINLNLHPDGSPGFCFSGNGGSDSTGFAGFFSGLIRNQVLDLRFWSSSVQFLSVDRGFLRSIVFIGFGLQGGVGSRFDLNPAEAVVVFWWMSDYCGDGGCMPVKGWGFDRRTLALLMVIRSKHGGLVTRVPCSEDFNTCPVSCNKRE</sequence>
<dbReference type="AlphaFoldDB" id="A0A816TQ25"/>
<protein>
    <submittedName>
        <fullName evidence="1">(rape) hypothetical protein</fullName>
    </submittedName>
</protein>